<accession>A0A484NMC4</accession>
<dbReference type="InterPro" id="IPR008266">
    <property type="entry name" value="Tyr_kinase_AS"/>
</dbReference>
<dbReference type="Gene3D" id="1.10.510.10">
    <property type="entry name" value="Transferase(Phosphotransferase) domain 1"/>
    <property type="match status" value="1"/>
</dbReference>
<dbReference type="InterPro" id="IPR020635">
    <property type="entry name" value="Tyr_kinase_cat_dom"/>
</dbReference>
<reference evidence="6 7" key="1">
    <citation type="submission" date="2018-04" db="EMBL/GenBank/DDBJ databases">
        <authorList>
            <person name="Vogel A."/>
        </authorList>
    </citation>
    <scope>NUCLEOTIDE SEQUENCE [LARGE SCALE GENOMIC DNA]</scope>
</reference>
<dbReference type="PROSITE" id="PS00109">
    <property type="entry name" value="PROTEIN_KINASE_TYR"/>
    <property type="match status" value="1"/>
</dbReference>
<name>A0A484NMC4_9ASTE</name>
<evidence type="ECO:0000256" key="4">
    <source>
        <dbReference type="SAM" id="SignalP"/>
    </source>
</evidence>
<dbReference type="PROSITE" id="PS50011">
    <property type="entry name" value="PROTEIN_KINASE_DOM"/>
    <property type="match status" value="1"/>
</dbReference>
<dbReference type="AlphaFoldDB" id="A0A484NMC4"/>
<sequence length="545" mass="61518">MLLGSFLMFTFIALCIISPFPCLYNSGLMAIVTQFLNIENLLLFEVVPGWRETLFNLVNECLFNVKVRIKVVLATFAGTVAAEAKSNAASWVILDRKLKQERKVCLEELRCNIVVIKGSHPKVLRLNLESSSEEPSHTPFFSAHSSPVLDHMITSHGHIYSHVMKHYSTPVSSPEDPRSPIYTRANPQQNLSFLLCQHNPLYEGPDSNIDKGKSHKENDPVGETTITISSLTKTFQNLRVHSGRASSKSPPLCSTCQLKAPSFGKPPKEFTYKELEEATDGFSSENFLAQGRFGLVHKGVLKDDMVVAVKQLKYIGTQADADFCREVRVLSCAQHRNVVLLVGFCIEQNRRLLVVGCIVHRDLRPKNILLTHDFEPLVTDFGLARLHSEWELSYDKRLGTSGYLAPEFFTDGRVTEKVDIYAFGLVLLELITGKKISNFLYYKWKNLLLGNHYCTSAKMEPIHVLAYKHQLLDCTLASTQLQNLPYELHAMGSAASLCLQREPHRRPPMSKVIRVLEGVALPLDLDSNRSHHSESRRTHCRRLSY</sequence>
<dbReference type="Gene3D" id="3.30.200.20">
    <property type="entry name" value="Phosphorylase Kinase, domain 1"/>
    <property type="match status" value="1"/>
</dbReference>
<dbReference type="GO" id="GO:0004674">
    <property type="term" value="F:protein serine/threonine kinase activity"/>
    <property type="evidence" value="ECO:0007669"/>
    <property type="project" value="UniProtKB-KW"/>
</dbReference>
<dbReference type="OrthoDB" id="757296at2759"/>
<feature type="signal peptide" evidence="4">
    <location>
        <begin position="1"/>
        <end position="17"/>
    </location>
</feature>
<proteinExistence type="predicted"/>
<dbReference type="PANTHER" id="PTHR47989:SF45">
    <property type="entry name" value="OS01G0709500 PROTEIN"/>
    <property type="match status" value="1"/>
</dbReference>
<dbReference type="SUPFAM" id="SSF56112">
    <property type="entry name" value="Protein kinase-like (PK-like)"/>
    <property type="match status" value="1"/>
</dbReference>
<dbReference type="InterPro" id="IPR000719">
    <property type="entry name" value="Prot_kinase_dom"/>
</dbReference>
<dbReference type="GO" id="GO:0004713">
    <property type="term" value="F:protein tyrosine kinase activity"/>
    <property type="evidence" value="ECO:0007669"/>
    <property type="project" value="InterPro"/>
</dbReference>
<gene>
    <name evidence="6" type="ORF">CCAM_LOCUS43254</name>
</gene>
<keyword evidence="2" id="KW-0547">Nucleotide-binding</keyword>
<dbReference type="GO" id="GO:0005524">
    <property type="term" value="F:ATP binding"/>
    <property type="evidence" value="ECO:0007669"/>
    <property type="project" value="UniProtKB-KW"/>
</dbReference>
<evidence type="ECO:0000256" key="2">
    <source>
        <dbReference type="ARBA" id="ARBA00022741"/>
    </source>
</evidence>
<protein>
    <recommendedName>
        <fullName evidence="5">Protein kinase domain-containing protein</fullName>
    </recommendedName>
</protein>
<keyword evidence="3" id="KW-0067">ATP-binding</keyword>
<evidence type="ECO:0000259" key="5">
    <source>
        <dbReference type="PROSITE" id="PS50011"/>
    </source>
</evidence>
<keyword evidence="1" id="KW-0808">Transferase</keyword>
<evidence type="ECO:0000313" key="6">
    <source>
        <dbReference type="EMBL" id="VFR01479.1"/>
    </source>
</evidence>
<dbReference type="Pfam" id="PF07714">
    <property type="entry name" value="PK_Tyr_Ser-Thr"/>
    <property type="match status" value="1"/>
</dbReference>
<dbReference type="InterPro" id="IPR001245">
    <property type="entry name" value="Ser-Thr/Tyr_kinase_cat_dom"/>
</dbReference>
<keyword evidence="1" id="KW-0418">Kinase</keyword>
<evidence type="ECO:0000256" key="3">
    <source>
        <dbReference type="ARBA" id="ARBA00022840"/>
    </source>
</evidence>
<keyword evidence="4" id="KW-0732">Signal</keyword>
<feature type="chain" id="PRO_5019851257" description="Protein kinase domain-containing protein" evidence="4">
    <location>
        <begin position="18"/>
        <end position="545"/>
    </location>
</feature>
<dbReference type="EMBL" id="OOIL02006764">
    <property type="protein sequence ID" value="VFR01479.1"/>
    <property type="molecule type" value="Genomic_DNA"/>
</dbReference>
<evidence type="ECO:0000256" key="1">
    <source>
        <dbReference type="ARBA" id="ARBA00022527"/>
    </source>
</evidence>
<evidence type="ECO:0000313" key="7">
    <source>
        <dbReference type="Proteomes" id="UP000595140"/>
    </source>
</evidence>
<keyword evidence="7" id="KW-1185">Reference proteome</keyword>
<dbReference type="InterPro" id="IPR011009">
    <property type="entry name" value="Kinase-like_dom_sf"/>
</dbReference>
<dbReference type="Pfam" id="PF00069">
    <property type="entry name" value="Pkinase"/>
    <property type="match status" value="1"/>
</dbReference>
<dbReference type="FunFam" id="3.30.200.20:FF:000162">
    <property type="entry name" value="Adenine nucleotide alpha hydrolase-like domain kinase"/>
    <property type="match status" value="1"/>
</dbReference>
<feature type="domain" description="Protein kinase" evidence="5">
    <location>
        <begin position="44"/>
        <end position="519"/>
    </location>
</feature>
<dbReference type="PANTHER" id="PTHR47989">
    <property type="entry name" value="OS01G0750732 PROTEIN"/>
    <property type="match status" value="1"/>
</dbReference>
<dbReference type="SMART" id="SM00219">
    <property type="entry name" value="TyrKc"/>
    <property type="match status" value="1"/>
</dbReference>
<dbReference type="Proteomes" id="UP000595140">
    <property type="component" value="Unassembled WGS sequence"/>
</dbReference>
<organism evidence="6 7">
    <name type="scientific">Cuscuta campestris</name>
    <dbReference type="NCBI Taxonomy" id="132261"/>
    <lineage>
        <taxon>Eukaryota</taxon>
        <taxon>Viridiplantae</taxon>
        <taxon>Streptophyta</taxon>
        <taxon>Embryophyta</taxon>
        <taxon>Tracheophyta</taxon>
        <taxon>Spermatophyta</taxon>
        <taxon>Magnoliopsida</taxon>
        <taxon>eudicotyledons</taxon>
        <taxon>Gunneridae</taxon>
        <taxon>Pentapetalae</taxon>
        <taxon>asterids</taxon>
        <taxon>lamiids</taxon>
        <taxon>Solanales</taxon>
        <taxon>Convolvulaceae</taxon>
        <taxon>Cuscuteae</taxon>
        <taxon>Cuscuta</taxon>
        <taxon>Cuscuta subgen. Grammica</taxon>
        <taxon>Cuscuta sect. Cleistogrammica</taxon>
    </lineage>
</organism>
<keyword evidence="1" id="KW-0723">Serine/threonine-protein kinase</keyword>